<keyword evidence="9" id="KW-1185">Reference proteome</keyword>
<dbReference type="RefSeq" id="XP_060542395.1">
    <property type="nucleotide sequence ID" value="XM_060686412.1"/>
</dbReference>
<accession>A0ABM3Z1Z3</accession>
<protein>
    <recommendedName>
        <fullName evidence="7">Gypsy retrotransposon integrase-like protein 1</fullName>
    </recommendedName>
</protein>
<sequence>MGTEPRRGMRIPPASILIDKGLEETFADKNGGLEGCLKHRTGQETEGSLDLCKGNRVPLEGVGTFRVTYGDYERDLPLTIVTKQLPSLLGMGWFRALGMGFTGVHQMLKSSLKDSLLTKFQDVFGDTLGKYVGTPISLNLDPNVAQIRLKARRVPFALKPKIDAELDKLIKQGILVPVDHAKWETPIVTPVKSDGSIRICADYKCTINKALQPSAYPVPIVHHLLHSLGPGKIFAKLDLAQAYQQLPVDDATAEAQTIVTHRVLGYRVDGTGIHPTESKVRAIKSAPAPKTKAELQAFLGLLNFYSMFLKDKATVADPLHKLLGKNVPWVWGKPQAAAFEAVKRLLSEDSFLIQYNAALPLVLVCDASPVGVGAVLGHRLPNGLEAPIVFYSRTLSSAERNYSQLDREALAAIAGVKKFHEYLYGRQFELVTDHRPLLGLLAGDRPTPAALSPRLTRWAIFLSAYSYQLVHRPRRTLGHADALSRCPLPDLLTNPTPEASVLLLDTLTLGPISSAEVAKASARDPIIRTVMGWVLKGWPVKVDGGDYQGFVNKRNELFTQGGCLLWGDRVVVPTKLRMRVLELLHEGHPGIVRMKSLARSYVWWPNMDQVISEWVGKCRPCQESRPDPPVAPIREWEKPKGPWGRIHIDFAGPFHGQTFLIVVDAFSKWLEIILMPSTTAEAVIKALRKLFATHGLPDTLVSDNGPQFTATLFEGYLAGLGIRHALSAPFHPASNGLAERFVRTAKEALSRLDNGDWQARIDQFLAVQHATPCTATGRSPAELLMGRKLRCVLDRLHPNYSHENFKGETSGLRQFQVGSPVFARNYASGPLWVAGTIVGI</sequence>
<feature type="domain" description="Integrase catalytic" evidence="8">
    <location>
        <begin position="638"/>
        <end position="788"/>
    </location>
</feature>
<organism evidence="9 10">
    <name type="scientific">Pantherophis guttatus</name>
    <name type="common">Corn snake</name>
    <name type="synonym">Elaphe guttata</name>
    <dbReference type="NCBI Taxonomy" id="94885"/>
    <lineage>
        <taxon>Eukaryota</taxon>
        <taxon>Metazoa</taxon>
        <taxon>Chordata</taxon>
        <taxon>Craniata</taxon>
        <taxon>Vertebrata</taxon>
        <taxon>Euteleostomi</taxon>
        <taxon>Lepidosauria</taxon>
        <taxon>Squamata</taxon>
        <taxon>Bifurcata</taxon>
        <taxon>Unidentata</taxon>
        <taxon>Episquamata</taxon>
        <taxon>Toxicofera</taxon>
        <taxon>Serpentes</taxon>
        <taxon>Colubroidea</taxon>
        <taxon>Colubridae</taxon>
        <taxon>Colubrinae</taxon>
        <taxon>Pantherophis</taxon>
    </lineage>
</organism>
<dbReference type="PROSITE" id="PS50994">
    <property type="entry name" value="INTEGRASE"/>
    <property type="match status" value="1"/>
</dbReference>
<dbReference type="PANTHER" id="PTHR37984">
    <property type="entry name" value="PROTEIN CBG26694"/>
    <property type="match status" value="1"/>
</dbReference>
<keyword evidence="3" id="KW-0540">Nuclease</keyword>
<dbReference type="InterPro" id="IPR050951">
    <property type="entry name" value="Retrovirus_Pol_polyprotein"/>
</dbReference>
<evidence type="ECO:0000256" key="3">
    <source>
        <dbReference type="ARBA" id="ARBA00022722"/>
    </source>
</evidence>
<proteinExistence type="predicted"/>
<dbReference type="SUPFAM" id="SSF53098">
    <property type="entry name" value="Ribonuclease H-like"/>
    <property type="match status" value="1"/>
</dbReference>
<evidence type="ECO:0000256" key="5">
    <source>
        <dbReference type="ARBA" id="ARBA00022801"/>
    </source>
</evidence>
<dbReference type="SUPFAM" id="SSF56672">
    <property type="entry name" value="DNA/RNA polymerases"/>
    <property type="match status" value="1"/>
</dbReference>
<dbReference type="InterPro" id="IPR001584">
    <property type="entry name" value="Integrase_cat-core"/>
</dbReference>
<keyword evidence="1" id="KW-0808">Transferase</keyword>
<dbReference type="InterPro" id="IPR041588">
    <property type="entry name" value="Integrase_H2C2"/>
</dbReference>
<dbReference type="Gene3D" id="3.30.70.270">
    <property type="match status" value="2"/>
</dbReference>
<gene>
    <name evidence="10" type="primary">LOC132710373</name>
</gene>
<feature type="non-terminal residue" evidence="10">
    <location>
        <position position="840"/>
    </location>
</feature>
<reference evidence="10" key="1">
    <citation type="submission" date="2025-08" db="UniProtKB">
        <authorList>
            <consortium name="RefSeq"/>
        </authorList>
    </citation>
    <scope>IDENTIFICATION</scope>
    <source>
        <tissue evidence="10">Blood</tissue>
    </source>
</reference>
<keyword evidence="6" id="KW-0695">RNA-directed DNA polymerase</keyword>
<dbReference type="CDD" id="cd09274">
    <property type="entry name" value="RNase_HI_RT_Ty3"/>
    <property type="match status" value="1"/>
</dbReference>
<dbReference type="InterPro" id="IPR043502">
    <property type="entry name" value="DNA/RNA_pol_sf"/>
</dbReference>
<keyword evidence="2" id="KW-0548">Nucleotidyltransferase</keyword>
<dbReference type="PANTHER" id="PTHR37984:SF12">
    <property type="entry name" value="RIBONUCLEASE H"/>
    <property type="match status" value="1"/>
</dbReference>
<evidence type="ECO:0000256" key="6">
    <source>
        <dbReference type="ARBA" id="ARBA00022918"/>
    </source>
</evidence>
<keyword evidence="5" id="KW-0378">Hydrolase</keyword>
<dbReference type="Gene3D" id="3.10.10.10">
    <property type="entry name" value="HIV Type 1 Reverse Transcriptase, subunit A, domain 1"/>
    <property type="match status" value="1"/>
</dbReference>
<evidence type="ECO:0000313" key="10">
    <source>
        <dbReference type="RefSeq" id="XP_060542395.1"/>
    </source>
</evidence>
<evidence type="ECO:0000256" key="7">
    <source>
        <dbReference type="ARBA" id="ARBA00039658"/>
    </source>
</evidence>
<dbReference type="Gene3D" id="1.10.340.70">
    <property type="match status" value="1"/>
</dbReference>
<dbReference type="InterPro" id="IPR012337">
    <property type="entry name" value="RNaseH-like_sf"/>
</dbReference>
<name>A0ABM3Z1Z3_PANGU</name>
<keyword evidence="4" id="KW-0255">Endonuclease</keyword>
<evidence type="ECO:0000256" key="1">
    <source>
        <dbReference type="ARBA" id="ARBA00022679"/>
    </source>
</evidence>
<dbReference type="Proteomes" id="UP001652622">
    <property type="component" value="Unplaced"/>
</dbReference>
<dbReference type="Gene3D" id="3.30.420.10">
    <property type="entry name" value="Ribonuclease H-like superfamily/Ribonuclease H"/>
    <property type="match status" value="1"/>
</dbReference>
<dbReference type="GeneID" id="132710373"/>
<evidence type="ECO:0000256" key="2">
    <source>
        <dbReference type="ARBA" id="ARBA00022695"/>
    </source>
</evidence>
<dbReference type="InterPro" id="IPR036397">
    <property type="entry name" value="RNaseH_sf"/>
</dbReference>
<dbReference type="Pfam" id="PF17917">
    <property type="entry name" value="RT_RNaseH"/>
    <property type="match status" value="1"/>
</dbReference>
<dbReference type="InterPro" id="IPR043128">
    <property type="entry name" value="Rev_trsase/Diguanyl_cyclase"/>
</dbReference>
<dbReference type="Pfam" id="PF17921">
    <property type="entry name" value="Integrase_H2C2"/>
    <property type="match status" value="1"/>
</dbReference>
<dbReference type="Pfam" id="PF00665">
    <property type="entry name" value="rve"/>
    <property type="match status" value="1"/>
</dbReference>
<dbReference type="InterPro" id="IPR041373">
    <property type="entry name" value="RT_RNaseH"/>
</dbReference>
<evidence type="ECO:0000259" key="8">
    <source>
        <dbReference type="PROSITE" id="PS50994"/>
    </source>
</evidence>
<evidence type="ECO:0000256" key="4">
    <source>
        <dbReference type="ARBA" id="ARBA00022759"/>
    </source>
</evidence>
<evidence type="ECO:0000313" key="9">
    <source>
        <dbReference type="Proteomes" id="UP001652622"/>
    </source>
</evidence>